<keyword evidence="1" id="KW-1133">Transmembrane helix</keyword>
<dbReference type="AlphaFoldDB" id="A0A6C0DUN6"/>
<protein>
    <submittedName>
        <fullName evidence="2">Uncharacterized protein</fullName>
    </submittedName>
</protein>
<organism evidence="2">
    <name type="scientific">viral metagenome</name>
    <dbReference type="NCBI Taxonomy" id="1070528"/>
    <lineage>
        <taxon>unclassified sequences</taxon>
        <taxon>metagenomes</taxon>
        <taxon>organismal metagenomes</taxon>
    </lineage>
</organism>
<feature type="transmembrane region" description="Helical" evidence="1">
    <location>
        <begin position="56"/>
        <end position="84"/>
    </location>
</feature>
<proteinExistence type="predicted"/>
<evidence type="ECO:0000313" key="2">
    <source>
        <dbReference type="EMBL" id="QHT20334.1"/>
    </source>
</evidence>
<name>A0A6C0DUN6_9ZZZZ</name>
<keyword evidence="1" id="KW-0812">Transmembrane</keyword>
<feature type="transmembrane region" description="Helical" evidence="1">
    <location>
        <begin position="16"/>
        <end position="35"/>
    </location>
</feature>
<keyword evidence="1" id="KW-0472">Membrane</keyword>
<accession>A0A6C0DUN6</accession>
<dbReference type="EMBL" id="MN739677">
    <property type="protein sequence ID" value="QHT20334.1"/>
    <property type="molecule type" value="Genomic_DNA"/>
</dbReference>
<reference evidence="2" key="1">
    <citation type="journal article" date="2020" name="Nature">
        <title>Giant virus diversity and host interactions through global metagenomics.</title>
        <authorList>
            <person name="Schulz F."/>
            <person name="Roux S."/>
            <person name="Paez-Espino D."/>
            <person name="Jungbluth S."/>
            <person name="Walsh D.A."/>
            <person name="Denef V.J."/>
            <person name="McMahon K.D."/>
            <person name="Konstantinidis K.T."/>
            <person name="Eloe-Fadrosh E.A."/>
            <person name="Kyrpides N.C."/>
            <person name="Woyke T."/>
        </authorList>
    </citation>
    <scope>NUCLEOTIDE SEQUENCE</scope>
    <source>
        <strain evidence="2">GVMAG-M-3300023174-60</strain>
    </source>
</reference>
<evidence type="ECO:0000256" key="1">
    <source>
        <dbReference type="SAM" id="Phobius"/>
    </source>
</evidence>
<sequence length="97" mass="11093">MRTWPSFLSFQGSTDGIFRAISVLLAGVIIVKYSTLFEEGYAQKLTDLYIHPWWRILVVFLALTSALWCPRVGILIALVVFFYLSDMNTLITPFSEL</sequence>